<dbReference type="EMBL" id="CAJVPU010001440">
    <property type="protein sequence ID" value="CAG8480729.1"/>
    <property type="molecule type" value="Genomic_DNA"/>
</dbReference>
<name>A0ACA9KM43_9GLOM</name>
<proteinExistence type="predicted"/>
<sequence>MGKNRMFRVDKIPENLLLTQLVPLSVLSGVLLRPMTNEEISGIMLDSYLTTDTVANTLCYALYYISHHPSVKKKLVEEIKTVFKDDLTRPITLDDLNKLRYCEAVIKESARIRPTFSMISRITSQPEEVEGFK</sequence>
<evidence type="ECO:0000313" key="2">
    <source>
        <dbReference type="Proteomes" id="UP000789702"/>
    </source>
</evidence>
<protein>
    <submittedName>
        <fullName evidence="1">1106_t:CDS:1</fullName>
    </submittedName>
</protein>
<reference evidence="1" key="1">
    <citation type="submission" date="2021-06" db="EMBL/GenBank/DDBJ databases">
        <authorList>
            <person name="Kallberg Y."/>
            <person name="Tangrot J."/>
            <person name="Rosling A."/>
        </authorList>
    </citation>
    <scope>NUCLEOTIDE SEQUENCE</scope>
    <source>
        <strain evidence="1">IL203A</strain>
    </source>
</reference>
<comment type="caution">
    <text evidence="1">The sequence shown here is derived from an EMBL/GenBank/DDBJ whole genome shotgun (WGS) entry which is preliminary data.</text>
</comment>
<accession>A0ACA9KM43</accession>
<dbReference type="Proteomes" id="UP000789702">
    <property type="component" value="Unassembled WGS sequence"/>
</dbReference>
<keyword evidence="2" id="KW-1185">Reference proteome</keyword>
<gene>
    <name evidence="1" type="ORF">DHETER_LOCUS2116</name>
</gene>
<evidence type="ECO:0000313" key="1">
    <source>
        <dbReference type="EMBL" id="CAG8480729.1"/>
    </source>
</evidence>
<organism evidence="1 2">
    <name type="scientific">Dentiscutata heterogama</name>
    <dbReference type="NCBI Taxonomy" id="1316150"/>
    <lineage>
        <taxon>Eukaryota</taxon>
        <taxon>Fungi</taxon>
        <taxon>Fungi incertae sedis</taxon>
        <taxon>Mucoromycota</taxon>
        <taxon>Glomeromycotina</taxon>
        <taxon>Glomeromycetes</taxon>
        <taxon>Diversisporales</taxon>
        <taxon>Gigasporaceae</taxon>
        <taxon>Dentiscutata</taxon>
    </lineage>
</organism>